<proteinExistence type="predicted"/>
<protein>
    <submittedName>
        <fullName evidence="1">Uncharacterized protein</fullName>
    </submittedName>
</protein>
<reference evidence="1" key="1">
    <citation type="submission" date="2024-02" db="EMBL/GenBank/DDBJ databases">
        <authorList>
            <consortium name="ELIXIR-Norway"/>
            <consortium name="Elixir Norway"/>
        </authorList>
    </citation>
    <scope>NUCLEOTIDE SEQUENCE</scope>
</reference>
<dbReference type="Proteomes" id="UP001497444">
    <property type="component" value="Unassembled WGS sequence"/>
</dbReference>
<comment type="caution">
    <text evidence="1">The sequence shown here is derived from an EMBL/GenBank/DDBJ whole genome shotgun (WGS) entry which is preliminary data.</text>
</comment>
<accession>A0ABP0VGE8</accession>
<organism evidence="1 2">
    <name type="scientific">Sphagnum jensenii</name>
    <dbReference type="NCBI Taxonomy" id="128206"/>
    <lineage>
        <taxon>Eukaryota</taxon>
        <taxon>Viridiplantae</taxon>
        <taxon>Streptophyta</taxon>
        <taxon>Embryophyta</taxon>
        <taxon>Bryophyta</taxon>
        <taxon>Sphagnophytina</taxon>
        <taxon>Sphagnopsida</taxon>
        <taxon>Sphagnales</taxon>
        <taxon>Sphagnaceae</taxon>
        <taxon>Sphagnum</taxon>
    </lineage>
</organism>
<evidence type="ECO:0000313" key="1">
    <source>
        <dbReference type="EMBL" id="CAK9253521.1"/>
    </source>
</evidence>
<evidence type="ECO:0000313" key="2">
    <source>
        <dbReference type="Proteomes" id="UP001497444"/>
    </source>
</evidence>
<name>A0ABP0VGE8_9BRYO</name>
<keyword evidence="2" id="KW-1185">Reference proteome</keyword>
<gene>
    <name evidence="1" type="ORF">CSSPJE1EN1_LOCUS28899</name>
</gene>
<dbReference type="EMBL" id="CAXAQS010000878">
    <property type="protein sequence ID" value="CAK9253521.1"/>
    <property type="molecule type" value="Genomic_DNA"/>
</dbReference>
<sequence length="84" mass="8947">MGSSSNEVGDEDHISDGVGSDADVMMVDLTDAGCAALAHKHKCAHGEFPWVHTHGGMEGDPLAQKGKCKCNHCNKMVLEQDQLL</sequence>